<evidence type="ECO:0000313" key="4">
    <source>
        <dbReference type="Proteomes" id="UP001597373"/>
    </source>
</evidence>
<organism evidence="3 4">
    <name type="scientific">Chelativorans composti</name>
    <dbReference type="NCBI Taxonomy" id="768533"/>
    <lineage>
        <taxon>Bacteria</taxon>
        <taxon>Pseudomonadati</taxon>
        <taxon>Pseudomonadota</taxon>
        <taxon>Alphaproteobacteria</taxon>
        <taxon>Hyphomicrobiales</taxon>
        <taxon>Phyllobacteriaceae</taxon>
        <taxon>Chelativorans</taxon>
    </lineage>
</organism>
<dbReference type="SMART" id="SM00869">
    <property type="entry name" value="Autotransporter"/>
    <property type="match status" value="1"/>
</dbReference>
<feature type="domain" description="Autotransporter" evidence="2">
    <location>
        <begin position="1870"/>
        <end position="2149"/>
    </location>
</feature>
<dbReference type="RefSeq" id="WP_345099711.1">
    <property type="nucleotide sequence ID" value="NZ_BAABGS010000069.1"/>
</dbReference>
<dbReference type="EMBL" id="JBHUIR010000036">
    <property type="protein sequence ID" value="MFD2260210.1"/>
    <property type="molecule type" value="Genomic_DNA"/>
</dbReference>
<evidence type="ECO:0000313" key="3">
    <source>
        <dbReference type="EMBL" id="MFD2260210.1"/>
    </source>
</evidence>
<evidence type="ECO:0000256" key="1">
    <source>
        <dbReference type="SAM" id="MobiDB-lite"/>
    </source>
</evidence>
<sequence>MRFRRSRSVAAAAGGGFGGAIWGLGGDGSAGGSGGAVSVTVERDTRLLTTGARAIALHAASIGGGGGDGGSVPGIVSFGGEGGTGGHGGAVTVTNDGTISTSGEGAAGLVAMSVGGGGGSAHTSAASVLAVGGKGGKGGNGGAVTVSNSGVVTTAGHFADAITVQSIGGGGGGVGGYAASAGVTPVVNVNLGGEGGAGGNGGTVQYLNGTANISTKGHLAGAIVAQSVGGGGGSGGIAIAMALASPVTGEASVGGKGGDGGNGAAVTVSGYGALSAEGHLSSGIVAQSVGGGGGSGGWAVSASEATYYASIDLSLGGSGGRGGKGGEVTVNWGSVITTAGDLSAGILAQSVGGGGGTAGAGLSESSVTVYGSANIAVGGTGGSGGSAGKVSVRQAADIVTTGRGSAGIVAQSIGGGGGWGGMAMAGSFISAHGALQIAIGGNGGGGGSASDVSVQQTGVVAASGDYSAGIVAQSIGGGGGASGMVLTGTGYTEQSDINLGISLKGGAGGSAGRVFVQQTGSVSTTGKSAAGIVAQSIGGGGGHSGLVLAVAGAQRVQWLGGSLTMAVGGSGGRGSNADAVHVIAGDVSTRGDASTAIEAMSVGGGGGAASATAAVDIVSKWNVNMALSAGGADGGNGGDVTVSLNGAVNTAGVESKGIKAMSVGGGGGSGTLVLAGTVKSAGSANINVGDYRTGNGGSAGTVTVSTAAGSSIRTAGNLSEGIQAISVAGSGGTVGLAISGEVYTAIDLSVTLGRGDEVGSGGTAGAVSVTNLATIVTLGKYSSGIEASSIGGSGGTGKGAIHVAALTAMANGSVIVGSDGGRGGKGGDVAVVSDATIQTFGYQAHGILAQSVGGAGGNGGLMANGSFTSSLDGAKEISVVVGRSGGDGGSAGNVTVGAYGSISTADYGAHGIFAQSVGGSGGSGSYSYLATLSDDHHQEKYFDINVAVGGSGGSGARGGMVMVYNAAAITTDGYDSNGIFAQSVGGDGGKGGTTHSLIMTRHQEFGWNVNTTVGGSGGDAADADQVRVENAGNITTRKSGSSGIYAQSVGGTGGKGGNSANLIATPMPASPAPGEWNEPNATERRSIDGNITVSVGGSGGKGADGDVVTVRNTGTITTVGDHSTGIFAQSVGGGGGDGGTASADTISFNGVCTALSGGRYQCRNLFYDEDETYITATLDVSIGGSGNAAGNGDDVIVMHDGDIITYGIQSHGIYAQSVGGGGGIGGVGSLGIRGWWDNDTADAISRAWHDMTFIPTFTEVTVTVGGSGGAGGDGGNLLVAGTGRITTYGKQAFGVRAQSVGGGGGDGGIGANGLWGAVTVGGRGGSGGHGGDITIDLPGAIQTYGEGALGIFAQSVGGGGGAAGDVELGWSASWIHLNIGAGIGVQQSAGKGGNGGKLNITAGAVTTVGARAHGILAQSVGGSGGIAQISGDTSRPSIFTFAGSAGDPGKGGDITVTNNGAIRVSGEGAHGIIAQSVAGSKDKGDASGKVTINVNANVIASGKGGRAILAQSDGDNDRIDPDPKPEPVAQVSDDNAKGVITIKVAKTATVATAADGAETIALFDGAGKASKATNYIINDGVIRHLGTGEENYVIRTNGSALSVQNNGIIEGSVLTQAAEGESGPITFTNAAGAIFGMGGTVNLGNGGTLYNSGLISAGQGDRIGTTKISGSLVQTDPGSIMVDFSVGGEHDLITVTNGSPAPRLAGTVKPVTQGRVNGTTGTFTFFVSEPGIASNTLTVQDMAVVHYRLSQHTLPEGGEAIDLSYEIDYTPWDNPNRQAVSVPGNPAVFGAHLENLYSLRLGLLGESHSFIDGLLNTAHQIETMDGLLAYYAGFVPVELFAPGEATVHSAVRFAGRLQDCPAWSVAGLRVSGPDGCGWFEAEGIYNRRDSGAFELGYRSREIGFHGGARFDFAEDWSASVALGYDWSSLSAGNLSGDGHRFHAGLGLKGEFGATAVGATVSGGLGSFDQERWVFTPEGLNMHTADPDLRWISAQAHLSHKFALGETAWLRPQLDAGVLHLRQDAYGERGSDHYGLNVGAIDYTVGTIRPSVELGGSFELGGKPVTGAVRAGVLALVGDTDWSTRLGLNGMSGDGWTYPLEAKGQNLFGTLDASLKFGLSEKASLELGASTLFNGEQQQVIGRATLAVRF</sequence>
<accession>A0ABW5DHM4</accession>
<keyword evidence="4" id="KW-1185">Reference proteome</keyword>
<dbReference type="Proteomes" id="UP001597373">
    <property type="component" value="Unassembled WGS sequence"/>
</dbReference>
<feature type="compositionally biased region" description="Basic and acidic residues" evidence="1">
    <location>
        <begin position="1515"/>
        <end position="1525"/>
    </location>
</feature>
<dbReference type="InterPro" id="IPR005546">
    <property type="entry name" value="Autotransporte_beta"/>
</dbReference>
<dbReference type="SUPFAM" id="SSF103515">
    <property type="entry name" value="Autotransporter"/>
    <property type="match status" value="1"/>
</dbReference>
<proteinExistence type="predicted"/>
<name>A0ABW5DHM4_9HYPH</name>
<gene>
    <name evidence="3" type="ORF">ACFSMZ_10600</name>
</gene>
<dbReference type="InterPro" id="IPR036709">
    <property type="entry name" value="Autotransporte_beta_dom_sf"/>
</dbReference>
<comment type="caution">
    <text evidence="3">The sequence shown here is derived from an EMBL/GenBank/DDBJ whole genome shotgun (WGS) entry which is preliminary data.</text>
</comment>
<dbReference type="PROSITE" id="PS51208">
    <property type="entry name" value="AUTOTRANSPORTER"/>
    <property type="match status" value="1"/>
</dbReference>
<protein>
    <recommendedName>
        <fullName evidence="2">Autotransporter domain-containing protein</fullName>
    </recommendedName>
</protein>
<reference evidence="4" key="1">
    <citation type="journal article" date="2019" name="Int. J. Syst. Evol. Microbiol.">
        <title>The Global Catalogue of Microorganisms (GCM) 10K type strain sequencing project: providing services to taxonomists for standard genome sequencing and annotation.</title>
        <authorList>
            <consortium name="The Broad Institute Genomics Platform"/>
            <consortium name="The Broad Institute Genome Sequencing Center for Infectious Disease"/>
            <person name="Wu L."/>
            <person name="Ma J."/>
        </authorList>
    </citation>
    <scope>NUCLEOTIDE SEQUENCE [LARGE SCALE GENOMIC DNA]</scope>
    <source>
        <strain evidence="4">KCTC 23707</strain>
    </source>
</reference>
<evidence type="ECO:0000259" key="2">
    <source>
        <dbReference type="PROSITE" id="PS51208"/>
    </source>
</evidence>
<feature type="region of interest" description="Disordered" evidence="1">
    <location>
        <begin position="1510"/>
        <end position="1529"/>
    </location>
</feature>